<keyword evidence="1" id="KW-0862">Zinc</keyword>
<feature type="binding site" evidence="1">
    <location>
        <position position="9"/>
    </location>
    <ligand>
        <name>Zn(2+)</name>
        <dbReference type="ChEBI" id="CHEBI:29105"/>
    </ligand>
</feature>
<dbReference type="RefSeq" id="WP_249281995.1">
    <property type="nucleotide sequence ID" value="NZ_JACRST010000002.1"/>
</dbReference>
<dbReference type="PANTHER" id="PTHR42912">
    <property type="entry name" value="METHYLTRANSFERASE"/>
    <property type="match status" value="1"/>
</dbReference>
<feature type="binding site" evidence="2">
    <location>
        <position position="189"/>
    </location>
    <ligand>
        <name>S-adenosyl-L-methionine</name>
        <dbReference type="ChEBI" id="CHEBI:59789"/>
    </ligand>
</feature>
<dbReference type="CDD" id="cd02440">
    <property type="entry name" value="AdoMet_MTases"/>
    <property type="match status" value="1"/>
</dbReference>
<dbReference type="Gene3D" id="3.40.50.150">
    <property type="entry name" value="Vaccinia Virus protein VP39"/>
    <property type="match status" value="1"/>
</dbReference>
<evidence type="ECO:0000256" key="2">
    <source>
        <dbReference type="PIRSR" id="PIRSR018249-2"/>
    </source>
</evidence>
<keyword evidence="5" id="KW-0489">Methyltransferase</keyword>
<accession>A0A926I449</accession>
<evidence type="ECO:0000256" key="1">
    <source>
        <dbReference type="PIRSR" id="PIRSR018249-1"/>
    </source>
</evidence>
<dbReference type="InterPro" id="IPR016718">
    <property type="entry name" value="rRNA_m1G-MeTrfase_A_prd"/>
</dbReference>
<dbReference type="AlphaFoldDB" id="A0A926I449"/>
<dbReference type="Pfam" id="PF21302">
    <property type="entry name" value="Zn_ribbon_RlmA"/>
    <property type="match status" value="1"/>
</dbReference>
<feature type="domain" description="23S rRNA (guanine(745)-N(1))-methyltransferase N-terminal" evidence="4">
    <location>
        <begin position="4"/>
        <end position="46"/>
    </location>
</feature>
<keyword evidence="6" id="KW-1185">Reference proteome</keyword>
<dbReference type="InterPro" id="IPR029063">
    <property type="entry name" value="SAM-dependent_MTases_sf"/>
</dbReference>
<keyword evidence="1" id="KW-0479">Metal-binding</keyword>
<dbReference type="SUPFAM" id="SSF53335">
    <property type="entry name" value="S-adenosyl-L-methionine-dependent methyltransferases"/>
    <property type="match status" value="1"/>
</dbReference>
<dbReference type="PIRSF" id="PIRSF018249">
    <property type="entry name" value="MyrA_prd"/>
    <property type="match status" value="1"/>
</dbReference>
<feature type="domain" description="Methyltransferase" evidence="3">
    <location>
        <begin position="90"/>
        <end position="186"/>
    </location>
</feature>
<evidence type="ECO:0000259" key="4">
    <source>
        <dbReference type="Pfam" id="PF21302"/>
    </source>
</evidence>
<evidence type="ECO:0000313" key="6">
    <source>
        <dbReference type="Proteomes" id="UP000653127"/>
    </source>
</evidence>
<name>A0A926I449_9FIRM</name>
<dbReference type="PANTHER" id="PTHR42912:SF45">
    <property type="entry name" value="23S RRNA (GUANINE(745)-N(1))-METHYLTRANSFERASE"/>
    <property type="match status" value="1"/>
</dbReference>
<dbReference type="GO" id="GO:0032259">
    <property type="term" value="P:methylation"/>
    <property type="evidence" value="ECO:0007669"/>
    <property type="project" value="UniProtKB-KW"/>
</dbReference>
<sequence length="276" mass="30701">MDLFLCPICKMPLSREGGSLKCAQSHNFDLASSGYVNLLVDHCKRSSAPGDSKEMCAARNHFLSKGYYHCLAEGLANYVTEAVGGNLRPVVIDAACGEGYYTAALYDHLAAAGKAPRVAGVDIAKYALKYAAKRRKQISFAAASIFNLPLESEVADVVTNLFAPVADAEFRRVLKPGGCMVVVGPGERHLWELKQFLYESPYLNEPKHYSFEGFALERKMHFGDRIRLTSGEDIRNLFSMTPYYWKTSAEAAERLYSLPQIELEISFELQSFIKKS</sequence>
<dbReference type="GO" id="GO:0008168">
    <property type="term" value="F:methyltransferase activity"/>
    <property type="evidence" value="ECO:0007669"/>
    <property type="project" value="UniProtKB-KW"/>
</dbReference>
<dbReference type="InterPro" id="IPR050508">
    <property type="entry name" value="Methyltransf_Superfamily"/>
</dbReference>
<feature type="binding site" evidence="1">
    <location>
        <position position="22"/>
    </location>
    <ligand>
        <name>Zn(2+)</name>
        <dbReference type="ChEBI" id="CHEBI:29105"/>
    </ligand>
</feature>
<dbReference type="GO" id="GO:0046872">
    <property type="term" value="F:metal ion binding"/>
    <property type="evidence" value="ECO:0007669"/>
    <property type="project" value="UniProtKB-KW"/>
</dbReference>
<dbReference type="InterPro" id="IPR025714">
    <property type="entry name" value="Methyltranfer_dom"/>
</dbReference>
<dbReference type="EMBL" id="JACRST010000002">
    <property type="protein sequence ID" value="MBC8545841.1"/>
    <property type="molecule type" value="Genomic_DNA"/>
</dbReference>
<comment type="caution">
    <text evidence="5">The sequence shown here is derived from an EMBL/GenBank/DDBJ whole genome shotgun (WGS) entry which is preliminary data.</text>
</comment>
<feature type="binding site" evidence="2">
    <location>
        <begin position="98"/>
        <end position="99"/>
    </location>
    <ligand>
        <name>S-adenosyl-L-methionine</name>
        <dbReference type="ChEBI" id="CHEBI:59789"/>
    </ligand>
</feature>
<feature type="binding site" evidence="1">
    <location>
        <position position="26"/>
    </location>
    <ligand>
        <name>Zn(2+)</name>
        <dbReference type="ChEBI" id="CHEBI:29105"/>
    </ligand>
</feature>
<reference evidence="5" key="1">
    <citation type="submission" date="2020-08" db="EMBL/GenBank/DDBJ databases">
        <title>Genome public.</title>
        <authorList>
            <person name="Liu C."/>
            <person name="Sun Q."/>
        </authorList>
    </citation>
    <scope>NUCLEOTIDE SEQUENCE</scope>
    <source>
        <strain evidence="5">NSJ-31</strain>
    </source>
</reference>
<gene>
    <name evidence="5" type="ORF">H8711_02665</name>
</gene>
<feature type="binding site" evidence="1">
    <location>
        <position position="6"/>
    </location>
    <ligand>
        <name>Zn(2+)</name>
        <dbReference type="ChEBI" id="CHEBI:29105"/>
    </ligand>
</feature>
<protein>
    <submittedName>
        <fullName evidence="5">Methyltransferase domain-containing protein</fullName>
    </submittedName>
</protein>
<organism evidence="5 6">
    <name type="scientific">Ligaoa zhengdingensis</name>
    <dbReference type="NCBI Taxonomy" id="2763658"/>
    <lineage>
        <taxon>Bacteria</taxon>
        <taxon>Bacillati</taxon>
        <taxon>Bacillota</taxon>
        <taxon>Clostridia</taxon>
        <taxon>Eubacteriales</taxon>
        <taxon>Oscillospiraceae</taxon>
        <taxon>Ligaoa</taxon>
    </lineage>
</organism>
<dbReference type="Pfam" id="PF13847">
    <property type="entry name" value="Methyltransf_31"/>
    <property type="match status" value="1"/>
</dbReference>
<keyword evidence="5" id="KW-0808">Transferase</keyword>
<dbReference type="Proteomes" id="UP000653127">
    <property type="component" value="Unassembled WGS sequence"/>
</dbReference>
<evidence type="ECO:0000259" key="3">
    <source>
        <dbReference type="Pfam" id="PF13847"/>
    </source>
</evidence>
<proteinExistence type="predicted"/>
<evidence type="ECO:0000313" key="5">
    <source>
        <dbReference type="EMBL" id="MBC8545841.1"/>
    </source>
</evidence>
<keyword evidence="2" id="KW-0949">S-adenosyl-L-methionine</keyword>
<dbReference type="InterPro" id="IPR048647">
    <property type="entry name" value="RlmA_N"/>
</dbReference>
<feature type="binding site" evidence="2">
    <location>
        <position position="68"/>
    </location>
    <ligand>
        <name>S-adenosyl-L-methionine</name>
        <dbReference type="ChEBI" id="CHEBI:59789"/>
    </ligand>
</feature>